<keyword evidence="1" id="KW-0732">Signal</keyword>
<reference evidence="2 3" key="1">
    <citation type="submission" date="2022-03" db="EMBL/GenBank/DDBJ databases">
        <title>Chryseobacterium sp. isolated from the Andong Sikhe.</title>
        <authorList>
            <person name="Won M."/>
            <person name="Kim S.-J."/>
            <person name="Kwon S.-W."/>
        </authorList>
    </citation>
    <scope>NUCLEOTIDE SEQUENCE [LARGE SCALE GENOMIC DNA]</scope>
    <source>
        <strain evidence="2 3">ADR-1</strain>
    </source>
</reference>
<dbReference type="Proteomes" id="UP000831068">
    <property type="component" value="Chromosome"/>
</dbReference>
<sequence>MKKIITIFSIFSVFLFLQNCSAQGKSDPQVVNNLLNSEEFTFYAEKALPYNQDVINIAYSMPNAAAQRIFDLSGEGYSIEIKNKVLDVVMPYFGRTYNPSYGSTDNSYRFTSKDFTLTKTQNKKGNWTVKIKPNDIKNSLQIFIDISKSGSSSVSIQSNDRQPITYNGYVAKNEETEE</sequence>
<dbReference type="Pfam" id="PF14059">
    <property type="entry name" value="DUF4251"/>
    <property type="match status" value="1"/>
</dbReference>
<feature type="signal peptide" evidence="1">
    <location>
        <begin position="1"/>
        <end position="24"/>
    </location>
</feature>
<dbReference type="EMBL" id="CP094529">
    <property type="protein sequence ID" value="UOE38063.1"/>
    <property type="molecule type" value="Genomic_DNA"/>
</dbReference>
<evidence type="ECO:0000313" key="3">
    <source>
        <dbReference type="Proteomes" id="UP000831068"/>
    </source>
</evidence>
<evidence type="ECO:0000256" key="1">
    <source>
        <dbReference type="SAM" id="SignalP"/>
    </source>
</evidence>
<keyword evidence="3" id="KW-1185">Reference proteome</keyword>
<dbReference type="InterPro" id="IPR025347">
    <property type="entry name" value="DUF4251"/>
</dbReference>
<feature type="chain" id="PRO_5046093088" evidence="1">
    <location>
        <begin position="25"/>
        <end position="178"/>
    </location>
</feature>
<evidence type="ECO:0000313" key="2">
    <source>
        <dbReference type="EMBL" id="UOE38063.1"/>
    </source>
</evidence>
<dbReference type="RefSeq" id="WP_243576396.1">
    <property type="nucleotide sequence ID" value="NZ_CP094529.1"/>
</dbReference>
<gene>
    <name evidence="2" type="ORF">MTP08_13570</name>
</gene>
<organism evidence="2 3">
    <name type="scientific">Chryseobacterium oryzae</name>
    <dbReference type="NCBI Taxonomy" id="2929799"/>
    <lineage>
        <taxon>Bacteria</taxon>
        <taxon>Pseudomonadati</taxon>
        <taxon>Bacteroidota</taxon>
        <taxon>Flavobacteriia</taxon>
        <taxon>Flavobacteriales</taxon>
        <taxon>Weeksellaceae</taxon>
        <taxon>Chryseobacterium group</taxon>
        <taxon>Chryseobacterium</taxon>
    </lineage>
</organism>
<protein>
    <submittedName>
        <fullName evidence="2">DUF4251 domain-containing protein</fullName>
    </submittedName>
</protein>
<proteinExistence type="predicted"/>
<accession>A0ABY4BFX0</accession>
<name>A0ABY4BFX0_9FLAO</name>
<dbReference type="Gene3D" id="2.40.128.410">
    <property type="match status" value="1"/>
</dbReference>